<dbReference type="Pfam" id="PF00719">
    <property type="entry name" value="Pyrophosphatase"/>
    <property type="match status" value="1"/>
</dbReference>
<evidence type="ECO:0000256" key="5">
    <source>
        <dbReference type="ARBA" id="ARBA00022842"/>
    </source>
</evidence>
<keyword evidence="5" id="KW-0460">Magnesium</keyword>
<comment type="cofactor">
    <cofactor evidence="1">
        <name>Mg(2+)</name>
        <dbReference type="ChEBI" id="CHEBI:18420"/>
    </cofactor>
</comment>
<reference evidence="6 7" key="1">
    <citation type="submission" date="2013-11" db="EMBL/GenBank/DDBJ databases">
        <title>Estimation of Helicobacter pylori bacteriophage ecology using H. pylori isolates.</title>
        <authorList>
            <person name="Uchiyama J."/>
            <person name="Takemura-Uchiyama I."/>
            <person name="Ujihara T."/>
            <person name="Matsuzaki S."/>
        </authorList>
    </citation>
    <scope>NUCLEOTIDE SEQUENCE [LARGE SCALE GENOMIC DNA]</scope>
    <source>
        <strain evidence="6 7">NY40</strain>
    </source>
</reference>
<dbReference type="EMBL" id="AP014523">
    <property type="protein sequence ID" value="BAO98300.1"/>
    <property type="molecule type" value="Genomic_DNA"/>
</dbReference>
<dbReference type="Gene3D" id="3.90.80.10">
    <property type="entry name" value="Inorganic pyrophosphatase"/>
    <property type="match status" value="1"/>
</dbReference>
<name>A0A060PUD8_HELPX</name>
<dbReference type="SUPFAM" id="SSF50324">
    <property type="entry name" value="Inorganic pyrophosphatase"/>
    <property type="match status" value="1"/>
</dbReference>
<dbReference type="Proteomes" id="UP000031662">
    <property type="component" value="Chromosome"/>
</dbReference>
<protein>
    <recommendedName>
        <fullName evidence="2">inorganic diphosphatase</fullName>
        <ecNumber evidence="2">3.6.1.1</ecNumber>
    </recommendedName>
</protein>
<keyword evidence="3" id="KW-0479">Metal-binding</keyword>
<accession>A0A060PUD8</accession>
<dbReference type="InterPro" id="IPR008162">
    <property type="entry name" value="Pyrophosphatase"/>
</dbReference>
<evidence type="ECO:0000256" key="1">
    <source>
        <dbReference type="ARBA" id="ARBA00001946"/>
    </source>
</evidence>
<evidence type="ECO:0000313" key="6">
    <source>
        <dbReference type="EMBL" id="BAO98300.1"/>
    </source>
</evidence>
<dbReference type="AlphaFoldDB" id="A0A060PUD8"/>
<gene>
    <name evidence="6" type="ORF">NY40_1293</name>
</gene>
<keyword evidence="4" id="KW-0378">Hydrolase</keyword>
<dbReference type="InterPro" id="IPR036649">
    <property type="entry name" value="Pyrophosphatase_sf"/>
</dbReference>
<dbReference type="GO" id="GO:0004427">
    <property type="term" value="F:inorganic diphosphate phosphatase activity"/>
    <property type="evidence" value="ECO:0007669"/>
    <property type="project" value="UniProtKB-EC"/>
</dbReference>
<organism evidence="6 7">
    <name type="scientific">Helicobacter pylori NY40</name>
    <dbReference type="NCBI Taxonomy" id="1426844"/>
    <lineage>
        <taxon>Bacteria</taxon>
        <taxon>Pseudomonadati</taxon>
        <taxon>Campylobacterota</taxon>
        <taxon>Epsilonproteobacteria</taxon>
        <taxon>Campylobacterales</taxon>
        <taxon>Helicobacteraceae</taxon>
        <taxon>Helicobacter</taxon>
    </lineage>
</organism>
<dbReference type="GO" id="GO:0006796">
    <property type="term" value="P:phosphate-containing compound metabolic process"/>
    <property type="evidence" value="ECO:0007669"/>
    <property type="project" value="InterPro"/>
</dbReference>
<dbReference type="GO" id="GO:0000287">
    <property type="term" value="F:magnesium ion binding"/>
    <property type="evidence" value="ECO:0007669"/>
    <property type="project" value="InterPro"/>
</dbReference>
<proteinExistence type="predicted"/>
<evidence type="ECO:0000256" key="2">
    <source>
        <dbReference type="ARBA" id="ARBA00012146"/>
    </source>
</evidence>
<dbReference type="HOGENOM" id="CLU_3062291_0_0_7"/>
<dbReference type="GO" id="GO:0005737">
    <property type="term" value="C:cytoplasm"/>
    <property type="evidence" value="ECO:0007669"/>
    <property type="project" value="InterPro"/>
</dbReference>
<evidence type="ECO:0000256" key="4">
    <source>
        <dbReference type="ARBA" id="ARBA00022801"/>
    </source>
</evidence>
<evidence type="ECO:0000313" key="7">
    <source>
        <dbReference type="Proteomes" id="UP000031662"/>
    </source>
</evidence>
<sequence length="53" mass="6160">MNLDQLEVSHDADSLCVVIEISKHSNIKYELDKESGALMVDRPQNTNPYWQKR</sequence>
<evidence type="ECO:0000256" key="3">
    <source>
        <dbReference type="ARBA" id="ARBA00022723"/>
    </source>
</evidence>
<dbReference type="EC" id="3.6.1.1" evidence="2"/>